<gene>
    <name evidence="2" type="ORF">MNBD_PLANCTO03-97</name>
</gene>
<dbReference type="AlphaFoldDB" id="A0A3B1E1N3"/>
<dbReference type="EMBL" id="UOGK01000674">
    <property type="protein sequence ID" value="VAX42300.1"/>
    <property type="molecule type" value="Genomic_DNA"/>
</dbReference>
<protein>
    <recommendedName>
        <fullName evidence="1">N-acetyltransferase domain-containing protein</fullName>
    </recommendedName>
</protein>
<dbReference type="Gene3D" id="3.40.630.30">
    <property type="match status" value="1"/>
</dbReference>
<dbReference type="Pfam" id="PF13302">
    <property type="entry name" value="Acetyltransf_3"/>
    <property type="match status" value="1"/>
</dbReference>
<dbReference type="PANTHER" id="PTHR43441:SF3">
    <property type="entry name" value="ACETYLTRANSFERASE"/>
    <property type="match status" value="1"/>
</dbReference>
<feature type="domain" description="N-acetyltransferase" evidence="1">
    <location>
        <begin position="30"/>
        <end position="179"/>
    </location>
</feature>
<sequence length="224" mass="24586">MTRCANETDTGQGLGWRPPEPFVIRFETPRLVVRAYELPDAEALFEAVSTSREHLLPWMPWAKEGHTDIASSTHYIATQIMALRDPAKFNNVGIGIFEKATGRLLGGTGVHGVHRDTATAEVGYWIRADAVGKGFCTEATAGVLSWALGAQGTGGLGLQRIVIYCSAKNAASQRIPEKLSLHKEVHQREDYFVLGVGCTDRLGWGVIATEWDCTNHRRLVLQVT</sequence>
<dbReference type="GO" id="GO:0008999">
    <property type="term" value="F:protein-N-terminal-alanine acetyltransferase activity"/>
    <property type="evidence" value="ECO:0007669"/>
    <property type="project" value="TreeGrafter"/>
</dbReference>
<dbReference type="GO" id="GO:1990189">
    <property type="term" value="F:protein N-terminal-serine acetyltransferase activity"/>
    <property type="evidence" value="ECO:0007669"/>
    <property type="project" value="TreeGrafter"/>
</dbReference>
<dbReference type="InterPro" id="IPR016181">
    <property type="entry name" value="Acyl_CoA_acyltransferase"/>
</dbReference>
<dbReference type="InterPro" id="IPR051908">
    <property type="entry name" value="Ribosomal_N-acetyltransferase"/>
</dbReference>
<dbReference type="SUPFAM" id="SSF55729">
    <property type="entry name" value="Acyl-CoA N-acyltransferases (Nat)"/>
    <property type="match status" value="1"/>
</dbReference>
<accession>A0A3B1E1N3</accession>
<evidence type="ECO:0000313" key="2">
    <source>
        <dbReference type="EMBL" id="VAX42300.1"/>
    </source>
</evidence>
<proteinExistence type="predicted"/>
<name>A0A3B1E1N3_9ZZZZ</name>
<evidence type="ECO:0000259" key="1">
    <source>
        <dbReference type="Pfam" id="PF13302"/>
    </source>
</evidence>
<dbReference type="PANTHER" id="PTHR43441">
    <property type="entry name" value="RIBOSOMAL-PROTEIN-SERINE ACETYLTRANSFERASE"/>
    <property type="match status" value="1"/>
</dbReference>
<organism evidence="2">
    <name type="scientific">hydrothermal vent metagenome</name>
    <dbReference type="NCBI Taxonomy" id="652676"/>
    <lineage>
        <taxon>unclassified sequences</taxon>
        <taxon>metagenomes</taxon>
        <taxon>ecological metagenomes</taxon>
    </lineage>
</organism>
<dbReference type="GO" id="GO:0005737">
    <property type="term" value="C:cytoplasm"/>
    <property type="evidence" value="ECO:0007669"/>
    <property type="project" value="TreeGrafter"/>
</dbReference>
<dbReference type="InterPro" id="IPR000182">
    <property type="entry name" value="GNAT_dom"/>
</dbReference>
<reference evidence="2" key="1">
    <citation type="submission" date="2018-06" db="EMBL/GenBank/DDBJ databases">
        <authorList>
            <person name="Zhirakovskaya E."/>
        </authorList>
    </citation>
    <scope>NUCLEOTIDE SEQUENCE</scope>
</reference>